<dbReference type="eggNOG" id="COG0477">
    <property type="taxonomic scope" value="Bacteria"/>
</dbReference>
<dbReference type="AlphaFoldDB" id="F5XTJ3"/>
<name>F5XTJ3_MICPN</name>
<evidence type="ECO:0000256" key="1">
    <source>
        <dbReference type="ARBA" id="ARBA00004651"/>
    </source>
</evidence>
<evidence type="ECO:0000256" key="5">
    <source>
        <dbReference type="ARBA" id="ARBA00023136"/>
    </source>
</evidence>
<feature type="domain" description="Major facilitator superfamily (MFS) profile" evidence="8">
    <location>
        <begin position="16"/>
        <end position="493"/>
    </location>
</feature>
<dbReference type="SUPFAM" id="SSF103473">
    <property type="entry name" value="MFS general substrate transporter"/>
    <property type="match status" value="1"/>
</dbReference>
<keyword evidence="3 7" id="KW-0812">Transmembrane</keyword>
<dbReference type="Proteomes" id="UP000007947">
    <property type="component" value="Chromosome"/>
</dbReference>
<dbReference type="InterPro" id="IPR036259">
    <property type="entry name" value="MFS_trans_sf"/>
</dbReference>
<feature type="transmembrane region" description="Helical" evidence="7">
    <location>
        <begin position="359"/>
        <end position="379"/>
    </location>
</feature>
<feature type="transmembrane region" description="Helical" evidence="7">
    <location>
        <begin position="170"/>
        <end position="190"/>
    </location>
</feature>
<dbReference type="KEGG" id="mph:MLP_44280"/>
<feature type="transmembrane region" description="Helical" evidence="7">
    <location>
        <begin position="290"/>
        <end position="318"/>
    </location>
</feature>
<dbReference type="Pfam" id="PF07690">
    <property type="entry name" value="MFS_1"/>
    <property type="match status" value="1"/>
</dbReference>
<dbReference type="PANTHER" id="PTHR42718">
    <property type="entry name" value="MAJOR FACILITATOR SUPERFAMILY MULTIDRUG TRANSPORTER MFSC"/>
    <property type="match status" value="1"/>
</dbReference>
<feature type="transmembrane region" description="Helical" evidence="7">
    <location>
        <begin position="202"/>
        <end position="223"/>
    </location>
</feature>
<dbReference type="RefSeq" id="WP_013865276.1">
    <property type="nucleotide sequence ID" value="NC_015635.1"/>
</dbReference>
<protein>
    <submittedName>
        <fullName evidence="9">Putative drug resistance transporter</fullName>
    </submittedName>
</protein>
<organism evidence="9 10">
    <name type="scientific">Microlunatus phosphovorus (strain ATCC 700054 / DSM 10555 / JCM 9379 / NBRC 101784 / NCIMB 13414 / VKM Ac-1990 / NM-1)</name>
    <dbReference type="NCBI Taxonomy" id="1032480"/>
    <lineage>
        <taxon>Bacteria</taxon>
        <taxon>Bacillati</taxon>
        <taxon>Actinomycetota</taxon>
        <taxon>Actinomycetes</taxon>
        <taxon>Propionibacteriales</taxon>
        <taxon>Propionibacteriaceae</taxon>
        <taxon>Microlunatus</taxon>
    </lineage>
</organism>
<dbReference type="PANTHER" id="PTHR42718:SF9">
    <property type="entry name" value="MAJOR FACILITATOR SUPERFAMILY MULTIDRUG TRANSPORTER MFSC"/>
    <property type="match status" value="1"/>
</dbReference>
<dbReference type="Gene3D" id="1.20.1720.10">
    <property type="entry name" value="Multidrug resistance protein D"/>
    <property type="match status" value="1"/>
</dbReference>
<dbReference type="GO" id="GO:0005886">
    <property type="term" value="C:plasma membrane"/>
    <property type="evidence" value="ECO:0007669"/>
    <property type="project" value="UniProtKB-SubCell"/>
</dbReference>
<dbReference type="PROSITE" id="PS50850">
    <property type="entry name" value="MFS"/>
    <property type="match status" value="1"/>
</dbReference>
<keyword evidence="2" id="KW-0813">Transport</keyword>
<keyword evidence="4 7" id="KW-1133">Transmembrane helix</keyword>
<keyword evidence="10" id="KW-1185">Reference proteome</keyword>
<feature type="transmembrane region" description="Helical" evidence="7">
    <location>
        <begin position="324"/>
        <end position="347"/>
    </location>
</feature>
<feature type="region of interest" description="Disordered" evidence="6">
    <location>
        <begin position="494"/>
        <end position="517"/>
    </location>
</feature>
<dbReference type="HOGENOM" id="CLU_000960_28_2_11"/>
<evidence type="ECO:0000313" key="9">
    <source>
        <dbReference type="EMBL" id="BAK37442.1"/>
    </source>
</evidence>
<dbReference type="InterPro" id="IPR020846">
    <property type="entry name" value="MFS_dom"/>
</dbReference>
<keyword evidence="5 7" id="KW-0472">Membrane</keyword>
<feature type="transmembrane region" description="Helical" evidence="7">
    <location>
        <begin position="139"/>
        <end position="158"/>
    </location>
</feature>
<gene>
    <name evidence="9" type="ordered locus">MLP_44280</name>
</gene>
<dbReference type="PRINTS" id="PR01036">
    <property type="entry name" value="TCRTETB"/>
</dbReference>
<evidence type="ECO:0000256" key="3">
    <source>
        <dbReference type="ARBA" id="ARBA00022692"/>
    </source>
</evidence>
<dbReference type="CDD" id="cd17321">
    <property type="entry name" value="MFS_MMR_MDR_like"/>
    <property type="match status" value="1"/>
</dbReference>
<feature type="transmembrane region" description="Helical" evidence="7">
    <location>
        <begin position="243"/>
        <end position="270"/>
    </location>
</feature>
<feature type="transmembrane region" description="Helical" evidence="7">
    <location>
        <begin position="12"/>
        <end position="42"/>
    </location>
</feature>
<dbReference type="InterPro" id="IPR011701">
    <property type="entry name" value="MFS"/>
</dbReference>
<feature type="transmembrane region" description="Helical" evidence="7">
    <location>
        <begin position="54"/>
        <end position="70"/>
    </location>
</feature>
<feature type="transmembrane region" description="Helical" evidence="7">
    <location>
        <begin position="82"/>
        <end position="100"/>
    </location>
</feature>
<dbReference type="Gene3D" id="1.20.1250.20">
    <property type="entry name" value="MFS general substrate transporter like domains"/>
    <property type="match status" value="1"/>
</dbReference>
<proteinExistence type="predicted"/>
<feature type="transmembrane region" description="Helical" evidence="7">
    <location>
        <begin position="431"/>
        <end position="449"/>
    </location>
</feature>
<accession>F5XTJ3</accession>
<reference evidence="9 10" key="1">
    <citation type="submission" date="2011-05" db="EMBL/GenBank/DDBJ databases">
        <title>Whole genome sequence of Microlunatus phosphovorus NM-1.</title>
        <authorList>
            <person name="Hosoyama A."/>
            <person name="Sasaki K."/>
            <person name="Harada T."/>
            <person name="Igarashi R."/>
            <person name="Kawakoshi A."/>
            <person name="Sasagawa M."/>
            <person name="Fukada J."/>
            <person name="Nakamura S."/>
            <person name="Katano Y."/>
            <person name="Hanada S."/>
            <person name="Kamagata Y."/>
            <person name="Nakamura N."/>
            <person name="Yamazaki S."/>
            <person name="Fujita N."/>
        </authorList>
    </citation>
    <scope>NUCLEOTIDE SEQUENCE [LARGE SCALE GENOMIC DNA]</scope>
    <source>
        <strain evidence="10">ATCC 700054 / DSM 10555 / JCM 9379 / NBRC 101784 / NCIMB 13414 / VKM Ac-1990 / NM-1</strain>
    </source>
</reference>
<evidence type="ECO:0000313" key="10">
    <source>
        <dbReference type="Proteomes" id="UP000007947"/>
    </source>
</evidence>
<dbReference type="STRING" id="1032480.MLP_44280"/>
<feature type="transmembrane region" description="Helical" evidence="7">
    <location>
        <begin position="469"/>
        <end position="488"/>
    </location>
</feature>
<sequence length="517" mass="52351">MTAERAPEAQRRAWAGLWVLAAALAMIVLDGTIVGVALPAIITDLHLDLTDAQWVNSLYSVVFAALLLTAGRLGDRWGRRRLLLAGVTVFVLGSMLAASAGDAAALLSARALQGVGGAMVLPSTLSTVNATFRGRDRAAAFGIWGAVMSGAAALGPLLGGFLTQVSNWPLVFWINVPIGLAVAVATMLLVDETRGTKAAGIGVDVPGPLLSAAGLALIVFGLIESSSLGWWTPTGSPALFGPAWPAAAPVSPVPVALAVGVVLLAAFLVVESRRQRSGRTTVLDLRLFTLPTFSFGNTTALLVAVGEFALLFVLPLFLVTSLGLSMLSAGLVLASMATGAFLSGAVARHLAARFGPTRVVVLGLALEVVGATAAALVTTASGPGWAVAAALLPYGLGLGLASAQLTSTTLRDVPPSQSGTGSATQSTVRQLGAALGSAVAGTTLAAALTTHQTPTALADPTAFPAASASALWVAVAILAIATLTAWALDHTSRRQPETAPQITPPAIQEKSCSPQPS</sequence>
<evidence type="ECO:0000259" key="8">
    <source>
        <dbReference type="PROSITE" id="PS50850"/>
    </source>
</evidence>
<evidence type="ECO:0000256" key="2">
    <source>
        <dbReference type="ARBA" id="ARBA00022448"/>
    </source>
</evidence>
<evidence type="ECO:0000256" key="7">
    <source>
        <dbReference type="SAM" id="Phobius"/>
    </source>
</evidence>
<evidence type="ECO:0000256" key="4">
    <source>
        <dbReference type="ARBA" id="ARBA00022989"/>
    </source>
</evidence>
<comment type="subcellular location">
    <subcellularLocation>
        <location evidence="1">Cell membrane</location>
        <topology evidence="1">Multi-pass membrane protein</topology>
    </subcellularLocation>
</comment>
<dbReference type="EMBL" id="AP012204">
    <property type="protein sequence ID" value="BAK37442.1"/>
    <property type="molecule type" value="Genomic_DNA"/>
</dbReference>
<dbReference type="GO" id="GO:0022857">
    <property type="term" value="F:transmembrane transporter activity"/>
    <property type="evidence" value="ECO:0007669"/>
    <property type="project" value="InterPro"/>
</dbReference>
<feature type="transmembrane region" description="Helical" evidence="7">
    <location>
        <begin position="112"/>
        <end position="132"/>
    </location>
</feature>
<evidence type="ECO:0000256" key="6">
    <source>
        <dbReference type="SAM" id="MobiDB-lite"/>
    </source>
</evidence>
<feature type="transmembrane region" description="Helical" evidence="7">
    <location>
        <begin position="385"/>
        <end position="410"/>
    </location>
</feature>